<gene>
    <name evidence="2" type="ORF">C3B61_03450</name>
</gene>
<proteinExistence type="predicted"/>
<evidence type="ECO:0000256" key="1">
    <source>
        <dbReference type="SAM" id="MobiDB-lite"/>
    </source>
</evidence>
<dbReference type="Proteomes" id="UP000237340">
    <property type="component" value="Unassembled WGS sequence"/>
</dbReference>
<evidence type="ECO:0000313" key="3">
    <source>
        <dbReference type="Proteomes" id="UP000237340"/>
    </source>
</evidence>
<dbReference type="EMBL" id="PPXD01000005">
    <property type="protein sequence ID" value="POH68968.1"/>
    <property type="molecule type" value="Genomic_DNA"/>
</dbReference>
<dbReference type="AlphaFoldDB" id="A0A2S3ZKV8"/>
<feature type="compositionally biased region" description="Polar residues" evidence="1">
    <location>
        <begin position="113"/>
        <end position="123"/>
    </location>
</feature>
<name>A0A2S3ZKV8_9MICO</name>
<organism evidence="2 3">
    <name type="scientific">Cryobacterium zongtaii</name>
    <dbReference type="NCBI Taxonomy" id="1259217"/>
    <lineage>
        <taxon>Bacteria</taxon>
        <taxon>Bacillati</taxon>
        <taxon>Actinomycetota</taxon>
        <taxon>Actinomycetes</taxon>
        <taxon>Micrococcales</taxon>
        <taxon>Microbacteriaceae</taxon>
        <taxon>Cryobacterium</taxon>
    </lineage>
</organism>
<evidence type="ECO:0000313" key="2">
    <source>
        <dbReference type="EMBL" id="POH68968.1"/>
    </source>
</evidence>
<feature type="region of interest" description="Disordered" evidence="1">
    <location>
        <begin position="101"/>
        <end position="133"/>
    </location>
</feature>
<accession>A0A2S3ZKV8</accession>
<keyword evidence="3" id="KW-1185">Reference proteome</keyword>
<sequence length="174" mass="19727">MQHRTSTTRTTAETAPTVKVQEWLEARPDVQRLPVTDILKAGFTKPEQAYVVDYLKAQCAKAEAARLTAQTHIIPSFSTTEWVDPEFYLIAETGQHCRAALASPTDPERRQLHGQSVTPTSHPVHSKNKGDKWSFTNEEDETYTYEHLGRYKLVGKFEDSDTEITSYVAREVTN</sequence>
<comment type="caution">
    <text evidence="2">The sequence shown here is derived from an EMBL/GenBank/DDBJ whole genome shotgun (WGS) entry which is preliminary data.</text>
</comment>
<reference evidence="2 3" key="1">
    <citation type="submission" date="2018-01" db="EMBL/GenBank/DDBJ databases">
        <title>Cryobacterium sp. nov., from glaciers in China.</title>
        <authorList>
            <person name="Liu Q."/>
            <person name="Xin Y.-H."/>
        </authorList>
    </citation>
    <scope>NUCLEOTIDE SEQUENCE [LARGE SCALE GENOMIC DNA]</scope>
    <source>
        <strain evidence="2 3">TMN-42</strain>
    </source>
</reference>
<protein>
    <submittedName>
        <fullName evidence="2">Uncharacterized protein</fullName>
    </submittedName>
</protein>